<dbReference type="InterPro" id="IPR012341">
    <property type="entry name" value="6hp_glycosidase-like_sf"/>
</dbReference>
<organism evidence="1 2">
    <name type="scientific">Limnochorda pilosa</name>
    <dbReference type="NCBI Taxonomy" id="1555112"/>
    <lineage>
        <taxon>Bacteria</taxon>
        <taxon>Bacillati</taxon>
        <taxon>Bacillota</taxon>
        <taxon>Limnochordia</taxon>
        <taxon>Limnochordales</taxon>
        <taxon>Limnochordaceae</taxon>
        <taxon>Limnochorda</taxon>
    </lineage>
</organism>
<reference evidence="2" key="1">
    <citation type="submission" date="2015-07" db="EMBL/GenBank/DDBJ databases">
        <title>Complete genome sequence and phylogenetic analysis of Limnochorda pilosa.</title>
        <authorList>
            <person name="Watanabe M."/>
            <person name="Kojima H."/>
            <person name="Fukui M."/>
        </authorList>
    </citation>
    <scope>NUCLEOTIDE SEQUENCE [LARGE SCALE GENOMIC DNA]</scope>
    <source>
        <strain evidence="2">HC45</strain>
    </source>
</reference>
<dbReference type="AlphaFoldDB" id="A0A0K2SMW4"/>
<gene>
    <name evidence="1" type="ORF">LIP_2517</name>
</gene>
<keyword evidence="2" id="KW-1185">Reference proteome</keyword>
<dbReference type="STRING" id="1555112.LIP_2517"/>
<dbReference type="PANTHER" id="PTHR31616">
    <property type="entry name" value="TREHALASE"/>
    <property type="match status" value="1"/>
</dbReference>
<proteinExistence type="predicted"/>
<dbReference type="EMBL" id="AP014924">
    <property type="protein sequence ID" value="BAS28347.1"/>
    <property type="molecule type" value="Genomic_DNA"/>
</dbReference>
<dbReference type="KEGG" id="lpil:LIP_2517"/>
<protein>
    <submittedName>
        <fullName evidence="1">Glycosyl hydrolase</fullName>
    </submittedName>
</protein>
<dbReference type="PANTHER" id="PTHR31616:SF0">
    <property type="entry name" value="GLUCAN 1,4-ALPHA-GLUCOSIDASE"/>
    <property type="match status" value="1"/>
</dbReference>
<dbReference type="RefSeq" id="WP_068138562.1">
    <property type="nucleotide sequence ID" value="NZ_AP014924.1"/>
</dbReference>
<sequence length="667" mass="73921">MYFVGMNPDNHVPLGNGRVLVWLDQYESYRPVDRLKQVFYPDFDLSSASLGDEGNTVLVKDRAEKIWYDPFGVVREASGQLGEVVSIDETEFVEGLGLYRVLSHKGNTAVESLTWVPRRVDAVVRRFQVRTVRGNGSQVVIHPVIQLKNASRLGAHLYLSRLSETGWLAVTCKGAVDSGAGLIADVVNDRRFTSGQHGSTPTHVIFRCEQEVPRRTFSRPVYLVLAYGRSRAEAIAAVKQVLASPDCLLAETRDEWHGWLASGTLVETGTPWLDHLWRVSLSLLRTSLQEDGLPVLVGFRPYQGNVWVRDSVWIARALAATGHLDESLRILRALRALVRERGDGYLYFAYNGTMKLPTDHTVENDSAGLLLAALATHWRHSGDRAFLAEFAPWIRYLARWILAHRDGTGMMAPCAGISEVFGPHLGRAYEHMTWSTGISAWGLLEAAGMLEALPSAAEATELRAAAAALTDRLLQTRRDGALVRSLESPRLDASALLFFRHFPLLPDLEVARPTVTAVEARLTDPFLGGVWRHEELVTEEGDLKPWVFYTFALAEAHLPLENLERSWQVAAQALSFASHCGLLPEMMYTHDLPRGLAMPSLSQSSYLHYLLGFADLEGRTLKPRPASLDSLTFRNLVHQGARFDLPAQAAAALWLEGAPPDQGSAQA</sequence>
<dbReference type="GO" id="GO:0004553">
    <property type="term" value="F:hydrolase activity, hydrolyzing O-glycosyl compounds"/>
    <property type="evidence" value="ECO:0007669"/>
    <property type="project" value="TreeGrafter"/>
</dbReference>
<dbReference type="GO" id="GO:0005975">
    <property type="term" value="P:carbohydrate metabolic process"/>
    <property type="evidence" value="ECO:0007669"/>
    <property type="project" value="InterPro"/>
</dbReference>
<dbReference type="Proteomes" id="UP000065807">
    <property type="component" value="Chromosome"/>
</dbReference>
<name>A0A0K2SMW4_LIMPI</name>
<dbReference type="InterPro" id="IPR008928">
    <property type="entry name" value="6-hairpin_glycosidase_sf"/>
</dbReference>
<reference evidence="2" key="2">
    <citation type="journal article" date="2016" name="Int. J. Syst. Evol. Microbiol.">
        <title>Complete genome sequence and cell structure of Limnochorda pilosa, a Gram-negative spore-former within the phylum Firmicutes.</title>
        <authorList>
            <person name="Watanabe M."/>
            <person name="Kojima H."/>
            <person name="Fukui M."/>
        </authorList>
    </citation>
    <scope>NUCLEOTIDE SEQUENCE [LARGE SCALE GENOMIC DNA]</scope>
    <source>
        <strain evidence="2">HC45</strain>
    </source>
</reference>
<dbReference type="SUPFAM" id="SSF48208">
    <property type="entry name" value="Six-hairpin glycosidases"/>
    <property type="match status" value="1"/>
</dbReference>
<accession>A0A0K2SMW4</accession>
<evidence type="ECO:0000313" key="2">
    <source>
        <dbReference type="Proteomes" id="UP000065807"/>
    </source>
</evidence>
<dbReference type="Gene3D" id="1.50.10.10">
    <property type="match status" value="1"/>
</dbReference>
<dbReference type="OrthoDB" id="8476964at2"/>
<keyword evidence="1" id="KW-0378">Hydrolase</keyword>
<evidence type="ECO:0000313" key="1">
    <source>
        <dbReference type="EMBL" id="BAS28347.1"/>
    </source>
</evidence>